<dbReference type="RefSeq" id="XP_013315849.1">
    <property type="nucleotide sequence ID" value="XM_013460395.1"/>
</dbReference>
<feature type="chain" id="PRO_5002241282" description="GP-PDE domain-containing protein" evidence="1">
    <location>
        <begin position="24"/>
        <end position="437"/>
    </location>
</feature>
<dbReference type="OrthoDB" id="1058301at2759"/>
<name>A0A0D2EKQ0_9EURO</name>
<dbReference type="HOGENOM" id="CLU_051209_0_0_1"/>
<dbReference type="InterPro" id="IPR030395">
    <property type="entry name" value="GP_PDE_dom"/>
</dbReference>
<accession>A0A0D2EKQ0</accession>
<gene>
    <name evidence="3" type="ORF">PV05_07557</name>
</gene>
<evidence type="ECO:0000313" key="4">
    <source>
        <dbReference type="Proteomes" id="UP000054342"/>
    </source>
</evidence>
<feature type="domain" description="GP-PDE" evidence="2">
    <location>
        <begin position="69"/>
        <end position="187"/>
    </location>
</feature>
<sequence>MKPLSPFLAAVLLPILSISPTYAARQPYDSFFADIEVSGEISILIQHTTFKGDVLEMLMKTSCRWNGTAENSRDSYFRTAEAGVECIETDIHLSSDGYLPMIHDTGLGRETDVGEQTGKPAYNPFTGQGYNPSVSNSSFKGFIEHLHLRDEGGRVRDETVPTLPDIVQSIHESGMNVVLQLDFKDKDAVEPAYWQLKNLTNAAGVPANEWCIYKLQATWYRTPEQFEALPWVQDAFASGVQLAFIPVYNPIDEVHFDTMASLDAFLETNYTISAEIELFSPKGPLQALQDRIMALKSGSGKGASTSKFQTSGIFYSPGELVTPISSKFFDTANYSLPADLRVNNSVYVYQENAAPQLIDRIAGNSTVDGHDHRSDFSWILSTGYDWVITDTPDDWDVRLKAQGRRNLKYMLADGKDEPDQKLASGWYKRRHARDLLT</sequence>
<dbReference type="EMBL" id="KN847320">
    <property type="protein sequence ID" value="KIW55265.1"/>
    <property type="molecule type" value="Genomic_DNA"/>
</dbReference>
<dbReference type="Pfam" id="PF03009">
    <property type="entry name" value="GDPD"/>
    <property type="match status" value="1"/>
</dbReference>
<dbReference type="PANTHER" id="PTHR43805:SF1">
    <property type="entry name" value="GP-PDE DOMAIN-CONTAINING PROTEIN"/>
    <property type="match status" value="1"/>
</dbReference>
<dbReference type="PANTHER" id="PTHR43805">
    <property type="entry name" value="GLYCEROPHOSPHORYL DIESTER PHOSPHODIESTERASE"/>
    <property type="match status" value="1"/>
</dbReference>
<dbReference type="GeneID" id="25329465"/>
<feature type="signal peptide" evidence="1">
    <location>
        <begin position="1"/>
        <end position="23"/>
    </location>
</feature>
<keyword evidence="4" id="KW-1185">Reference proteome</keyword>
<keyword evidence="1" id="KW-0732">Signal</keyword>
<protein>
    <recommendedName>
        <fullName evidence="2">GP-PDE domain-containing protein</fullName>
    </recommendedName>
</protein>
<dbReference type="GO" id="GO:0006629">
    <property type="term" value="P:lipid metabolic process"/>
    <property type="evidence" value="ECO:0007669"/>
    <property type="project" value="InterPro"/>
</dbReference>
<dbReference type="Proteomes" id="UP000054342">
    <property type="component" value="Unassembled WGS sequence"/>
</dbReference>
<proteinExistence type="predicted"/>
<dbReference type="InterPro" id="IPR017946">
    <property type="entry name" value="PLC-like_Pdiesterase_TIM-brl"/>
</dbReference>
<evidence type="ECO:0000259" key="2">
    <source>
        <dbReference type="Pfam" id="PF03009"/>
    </source>
</evidence>
<reference evidence="3 4" key="1">
    <citation type="submission" date="2015-01" db="EMBL/GenBank/DDBJ databases">
        <title>The Genome Sequence of Exophiala xenobiotica CBS118157.</title>
        <authorList>
            <consortium name="The Broad Institute Genomics Platform"/>
            <person name="Cuomo C."/>
            <person name="de Hoog S."/>
            <person name="Gorbushina A."/>
            <person name="Stielow B."/>
            <person name="Teixiera M."/>
            <person name="Abouelleil A."/>
            <person name="Chapman S.B."/>
            <person name="Priest M."/>
            <person name="Young S.K."/>
            <person name="Wortman J."/>
            <person name="Nusbaum C."/>
            <person name="Birren B."/>
        </authorList>
    </citation>
    <scope>NUCLEOTIDE SEQUENCE [LARGE SCALE GENOMIC DNA]</scope>
    <source>
        <strain evidence="3 4">CBS 118157</strain>
    </source>
</reference>
<dbReference type="SUPFAM" id="SSF51695">
    <property type="entry name" value="PLC-like phosphodiesterases"/>
    <property type="match status" value="1"/>
</dbReference>
<dbReference type="STRING" id="348802.A0A0D2EKQ0"/>
<evidence type="ECO:0000313" key="3">
    <source>
        <dbReference type="EMBL" id="KIW55265.1"/>
    </source>
</evidence>
<organism evidence="3 4">
    <name type="scientific">Exophiala xenobiotica</name>
    <dbReference type="NCBI Taxonomy" id="348802"/>
    <lineage>
        <taxon>Eukaryota</taxon>
        <taxon>Fungi</taxon>
        <taxon>Dikarya</taxon>
        <taxon>Ascomycota</taxon>
        <taxon>Pezizomycotina</taxon>
        <taxon>Eurotiomycetes</taxon>
        <taxon>Chaetothyriomycetidae</taxon>
        <taxon>Chaetothyriales</taxon>
        <taxon>Herpotrichiellaceae</taxon>
        <taxon>Exophiala</taxon>
    </lineage>
</organism>
<dbReference type="Gene3D" id="3.20.20.190">
    <property type="entry name" value="Phosphatidylinositol (PI) phosphodiesterase"/>
    <property type="match status" value="1"/>
</dbReference>
<dbReference type="AlphaFoldDB" id="A0A0D2EKQ0"/>
<evidence type="ECO:0000256" key="1">
    <source>
        <dbReference type="SAM" id="SignalP"/>
    </source>
</evidence>
<dbReference type="GO" id="GO:0008081">
    <property type="term" value="F:phosphoric diester hydrolase activity"/>
    <property type="evidence" value="ECO:0007669"/>
    <property type="project" value="InterPro"/>
</dbReference>